<accession>A0A0N5A2C6</accession>
<keyword evidence="2" id="KW-0812">Transmembrane</keyword>
<keyword evidence="2" id="KW-1133">Transmembrane helix</keyword>
<proteinExistence type="predicted"/>
<evidence type="ECO:0000256" key="1">
    <source>
        <dbReference type="SAM" id="MobiDB-lite"/>
    </source>
</evidence>
<protein>
    <submittedName>
        <fullName evidence="5">Uncharacterized protein</fullName>
    </submittedName>
</protein>
<keyword evidence="4" id="KW-1185">Reference proteome</keyword>
<keyword evidence="3" id="KW-0732">Signal</keyword>
<dbReference type="WBParaSite" id="PTRK_0001577200.1">
    <property type="protein sequence ID" value="PTRK_0001577200.1"/>
    <property type="gene ID" value="PTRK_0001577200"/>
</dbReference>
<evidence type="ECO:0000256" key="3">
    <source>
        <dbReference type="SAM" id="SignalP"/>
    </source>
</evidence>
<evidence type="ECO:0000313" key="5">
    <source>
        <dbReference type="WBParaSite" id="PTRK_0001577200.1"/>
    </source>
</evidence>
<name>A0A0N5A2C6_PARTI</name>
<organism evidence="4 5">
    <name type="scientific">Parastrongyloides trichosuri</name>
    <name type="common">Possum-specific nematode worm</name>
    <dbReference type="NCBI Taxonomy" id="131310"/>
    <lineage>
        <taxon>Eukaryota</taxon>
        <taxon>Metazoa</taxon>
        <taxon>Ecdysozoa</taxon>
        <taxon>Nematoda</taxon>
        <taxon>Chromadorea</taxon>
        <taxon>Rhabditida</taxon>
        <taxon>Tylenchina</taxon>
        <taxon>Panagrolaimomorpha</taxon>
        <taxon>Strongyloidoidea</taxon>
        <taxon>Strongyloididae</taxon>
        <taxon>Parastrongyloides</taxon>
    </lineage>
</organism>
<evidence type="ECO:0000256" key="2">
    <source>
        <dbReference type="SAM" id="Phobius"/>
    </source>
</evidence>
<feature type="region of interest" description="Disordered" evidence="1">
    <location>
        <begin position="682"/>
        <end position="703"/>
    </location>
</feature>
<feature type="chain" id="PRO_5005892793" evidence="3">
    <location>
        <begin position="17"/>
        <end position="703"/>
    </location>
</feature>
<dbReference type="AlphaFoldDB" id="A0A0N5A2C6"/>
<feature type="transmembrane region" description="Helical" evidence="2">
    <location>
        <begin position="600"/>
        <end position="622"/>
    </location>
</feature>
<keyword evidence="2" id="KW-0472">Membrane</keyword>
<dbReference type="Proteomes" id="UP000038045">
    <property type="component" value="Unplaced"/>
</dbReference>
<feature type="compositionally biased region" description="Basic and acidic residues" evidence="1">
    <location>
        <begin position="648"/>
        <end position="660"/>
    </location>
</feature>
<reference evidence="5" key="1">
    <citation type="submission" date="2017-02" db="UniProtKB">
        <authorList>
            <consortium name="WormBaseParasite"/>
        </authorList>
    </citation>
    <scope>IDENTIFICATION</scope>
</reference>
<feature type="region of interest" description="Disordered" evidence="1">
    <location>
        <begin position="633"/>
        <end position="660"/>
    </location>
</feature>
<feature type="signal peptide" evidence="3">
    <location>
        <begin position="1"/>
        <end position="16"/>
    </location>
</feature>
<feature type="compositionally biased region" description="Low complexity" evidence="1">
    <location>
        <begin position="635"/>
        <end position="647"/>
    </location>
</feature>
<sequence length="703" mass="80823">MFSFLLLNLFIQLSFQQDKFLWDGKDNKLTYTLQVESLNGTKFPDAEIFAVHNEYVQHEFSQLNWKIRNAKKLVIKIDNITEDIGGLVLSQKGTTYIQSIGGRKDDKWHIIQKDKPSCNIYGCEVGFVFADKKMKGEDYSKNGIKDTDLIFYYELSTNSKVYTFGKIEFEKEVYPLVICPGENWLNVYGGSEYLVNGTKGYSYKSFNKKHYLVPLYPFPSYAETFKCGMIKYVQGNILYIGYQYKKKRKGTNSLSDVHVDITKDKLVCSNDDKEEDYIIFIHHPGAGKDKEMVRVEPGSKIKLYLDQIVYLYNKKNTILKRIEENGVNYITTTTNGEKLQTTAISPSCRVIIDPPRGSLQLFYRGEIVNFPNNTKKGSNKVFYVGQEYFNKPLNFKCKIIFDKRSEVANNKNLSGFYMNKFFGVFIQMDRHKNRKEMESIKFDDTLEDFGKYKCLLKSTNDKLHNSQSLIERLGVIFIPDKSIKIVKDVKWDNYQSIAAGCDGVISNYAQIQDVVVNFDGGHAIYTYSKDHDMFAKSDKSLIVNISKLPDKNFNVKNVYITCIYIVGDVNATFYLYKNGAVEESKNNDPNYGFSFERQKIYLILIILLVGVIVIASMVLILYEKKRKRARRISKGESSGLSSTSSSESETKGTSETEKVEKVEKVEKIVKVGKIEKPKDMTPESISAIIKHEKRAHKSQETNW</sequence>
<evidence type="ECO:0000313" key="4">
    <source>
        <dbReference type="Proteomes" id="UP000038045"/>
    </source>
</evidence>